<organism evidence="1 2">
    <name type="scientific">Parapedobacter indicus</name>
    <dbReference type="NCBI Taxonomy" id="1477437"/>
    <lineage>
        <taxon>Bacteria</taxon>
        <taxon>Pseudomonadati</taxon>
        <taxon>Bacteroidota</taxon>
        <taxon>Sphingobacteriia</taxon>
        <taxon>Sphingobacteriales</taxon>
        <taxon>Sphingobacteriaceae</taxon>
        <taxon>Parapedobacter</taxon>
    </lineage>
</organism>
<dbReference type="AlphaFoldDB" id="A0A1I3F214"/>
<dbReference type="Proteomes" id="UP000198670">
    <property type="component" value="Unassembled WGS sequence"/>
</dbReference>
<evidence type="ECO:0000313" key="2">
    <source>
        <dbReference type="Proteomes" id="UP000198670"/>
    </source>
</evidence>
<dbReference type="STRING" id="1477437.SAMN05444682_102111"/>
<proteinExistence type="predicted"/>
<name>A0A1I3F214_9SPHI</name>
<gene>
    <name evidence="1" type="ORF">SAMN05444682_102111</name>
</gene>
<reference evidence="1 2" key="1">
    <citation type="submission" date="2016-10" db="EMBL/GenBank/DDBJ databases">
        <authorList>
            <person name="de Groot N.N."/>
        </authorList>
    </citation>
    <scope>NUCLEOTIDE SEQUENCE [LARGE SCALE GENOMIC DNA]</scope>
    <source>
        <strain evidence="1 2">RK1</strain>
    </source>
</reference>
<dbReference type="EMBL" id="FOQO01000002">
    <property type="protein sequence ID" value="SFI04821.1"/>
    <property type="molecule type" value="Genomic_DNA"/>
</dbReference>
<sequence length="38" mass="4449">MRYLIKIKEPGVDGRFFNFSNILKISTFNTNDDEQIPS</sequence>
<accession>A0A1I3F214</accession>
<evidence type="ECO:0000313" key="1">
    <source>
        <dbReference type="EMBL" id="SFI04821.1"/>
    </source>
</evidence>
<keyword evidence="2" id="KW-1185">Reference proteome</keyword>
<protein>
    <submittedName>
        <fullName evidence="1">Uncharacterized protein</fullName>
    </submittedName>
</protein>